<proteinExistence type="predicted"/>
<dbReference type="Pfam" id="PF13884">
    <property type="entry name" value="Peptidase_S74"/>
    <property type="match status" value="1"/>
</dbReference>
<dbReference type="InterPro" id="IPR011049">
    <property type="entry name" value="Serralysin-like_metalloprot_C"/>
</dbReference>
<dbReference type="AlphaFoldDB" id="A0A3D8Y6F2"/>
<feature type="coiled-coil region" evidence="1">
    <location>
        <begin position="582"/>
        <end position="626"/>
    </location>
</feature>
<accession>A0A3D8Y6F2</accession>
<comment type="caution">
    <text evidence="4">The sequence shown here is derived from an EMBL/GenBank/DDBJ whole genome shotgun (WGS) entry which is preliminary data.</text>
</comment>
<dbReference type="InterPro" id="IPR030392">
    <property type="entry name" value="S74_ICA"/>
</dbReference>
<protein>
    <recommendedName>
        <fullName evidence="3">Peptidase S74 domain-containing protein</fullName>
    </recommendedName>
</protein>
<keyword evidence="2" id="KW-0732">Signal</keyword>
<dbReference type="Gene3D" id="2.150.10.10">
    <property type="entry name" value="Serralysin-like metalloprotease, C-terminal"/>
    <property type="match status" value="2"/>
</dbReference>
<dbReference type="RefSeq" id="WP_115834054.1">
    <property type="nucleotide sequence ID" value="NZ_QNUL01000039.1"/>
</dbReference>
<dbReference type="EMBL" id="QNUL01000039">
    <property type="protein sequence ID" value="REA56419.1"/>
    <property type="molecule type" value="Genomic_DNA"/>
</dbReference>
<reference evidence="4 5" key="1">
    <citation type="submission" date="2018-07" db="EMBL/GenBank/DDBJ databases">
        <title>Dyadobacter roseus sp. nov., isolated from rose rhizosphere soil.</title>
        <authorList>
            <person name="Chen L."/>
        </authorList>
    </citation>
    <scope>NUCLEOTIDE SEQUENCE [LARGE SCALE GENOMIC DNA]</scope>
    <source>
        <strain evidence="4 5">RS19</strain>
    </source>
</reference>
<evidence type="ECO:0000259" key="3">
    <source>
        <dbReference type="PROSITE" id="PS51688"/>
    </source>
</evidence>
<feature type="signal peptide" evidence="2">
    <location>
        <begin position="1"/>
        <end position="20"/>
    </location>
</feature>
<dbReference type="Proteomes" id="UP000256373">
    <property type="component" value="Unassembled WGS sequence"/>
</dbReference>
<dbReference type="PROSITE" id="PS51688">
    <property type="entry name" value="ICA"/>
    <property type="match status" value="1"/>
</dbReference>
<organism evidence="4 5">
    <name type="scientific">Dyadobacter luteus</name>
    <dbReference type="NCBI Taxonomy" id="2259619"/>
    <lineage>
        <taxon>Bacteria</taxon>
        <taxon>Pseudomonadati</taxon>
        <taxon>Bacteroidota</taxon>
        <taxon>Cytophagia</taxon>
        <taxon>Cytophagales</taxon>
        <taxon>Spirosomataceae</taxon>
        <taxon>Dyadobacter</taxon>
    </lineage>
</organism>
<evidence type="ECO:0000256" key="1">
    <source>
        <dbReference type="SAM" id="Coils"/>
    </source>
</evidence>
<dbReference type="OrthoDB" id="925207at2"/>
<sequence length="639" mass="67654">MKKSVLTLLGASLLSTALYAQTKIKDGSVVGSSPAPSPNAILELESNSRGLLLPRMSTSQMNAISSPTEGLVVYNITEGCVFTYNNAQWNSLCSTTDFCGVVLVGDGDDDTDAFDNPNNSGGIFSPNDPRNTCALYVTENGQTWTWNGSSYVTKPVKVEPWWNKATGTESESVTDHIYHLGSVNIGNGSATGRFSLTVGNGNVTNAQNSFVSGYKNQLTSGAYRSGVWGGENTVRSATTGVWGRSNNTYENAHRSAVWGYENSLWGTQSAIWGNGNRIFSDASNSAAWGYQNTVTNAAGSSAAWGSTNTIASEHGGIWGYLNTVNGNRSAGWGNENTIQSDATNSAVWGFKNTVYNASGSAAAWGTGNSLSSQYGAVWGNGNTINGNSSGGWGNSNSINSSAVNSAVWGFENTIGQHGLRSAAFGNGNTVNGNNSLAFGSGNNVFAEHHNSLAMGSGCNTTSSNQLAGRFSGGVRFLTVTSGNASPGTGAQLSNGATSWSATSDRRAKSNILPIPYGLKSVMALKPSVYNYKGNSYTSLGLIAQDVLEVVPEVVDKTEYDKNSNEYMGIRYTELVPVLVKAIQEQQAIIEQQTKEIGALKDEVKNWSEATSSIQDLIRQVEQLRERQGLSQRISGNISK</sequence>
<feature type="chain" id="PRO_5017620488" description="Peptidase S74 domain-containing protein" evidence="2">
    <location>
        <begin position="21"/>
        <end position="639"/>
    </location>
</feature>
<evidence type="ECO:0000313" key="5">
    <source>
        <dbReference type="Proteomes" id="UP000256373"/>
    </source>
</evidence>
<keyword evidence="5" id="KW-1185">Reference proteome</keyword>
<keyword evidence="1" id="KW-0175">Coiled coil</keyword>
<name>A0A3D8Y6F2_9BACT</name>
<gene>
    <name evidence="4" type="ORF">DSL64_26860</name>
</gene>
<evidence type="ECO:0000313" key="4">
    <source>
        <dbReference type="EMBL" id="REA56419.1"/>
    </source>
</evidence>
<feature type="domain" description="Peptidase S74" evidence="3">
    <location>
        <begin position="503"/>
        <end position="596"/>
    </location>
</feature>
<evidence type="ECO:0000256" key="2">
    <source>
        <dbReference type="SAM" id="SignalP"/>
    </source>
</evidence>